<evidence type="ECO:0000256" key="1">
    <source>
        <dbReference type="ARBA" id="ARBA00022723"/>
    </source>
</evidence>
<keyword evidence="4" id="KW-0812">Transmembrane</keyword>
<dbReference type="GO" id="GO:0046872">
    <property type="term" value="F:metal ion binding"/>
    <property type="evidence" value="ECO:0007669"/>
    <property type="project" value="UniProtKB-KW"/>
</dbReference>
<feature type="compositionally biased region" description="Low complexity" evidence="3">
    <location>
        <begin position="24"/>
        <end position="38"/>
    </location>
</feature>
<proteinExistence type="predicted"/>
<gene>
    <name evidence="7" type="primary">CDA2_2</name>
    <name evidence="7" type="ORF">HK097_008184</name>
</gene>
<feature type="signal peptide" evidence="5">
    <location>
        <begin position="1"/>
        <end position="18"/>
    </location>
</feature>
<dbReference type="GO" id="GO:0009272">
    <property type="term" value="P:fungal-type cell wall biogenesis"/>
    <property type="evidence" value="ECO:0007669"/>
    <property type="project" value="UniProtKB-ARBA"/>
</dbReference>
<feature type="region of interest" description="Disordered" evidence="3">
    <location>
        <begin position="55"/>
        <end position="95"/>
    </location>
</feature>
<dbReference type="InterPro" id="IPR002509">
    <property type="entry name" value="NODB_dom"/>
</dbReference>
<dbReference type="PANTHER" id="PTHR10587:SF133">
    <property type="entry name" value="CHITIN DEACETYLASE 1-RELATED"/>
    <property type="match status" value="1"/>
</dbReference>
<dbReference type="GO" id="GO:0004099">
    <property type="term" value="F:chitin deacetylase activity"/>
    <property type="evidence" value="ECO:0007669"/>
    <property type="project" value="UniProtKB-ARBA"/>
</dbReference>
<evidence type="ECO:0000256" key="5">
    <source>
        <dbReference type="SAM" id="SignalP"/>
    </source>
</evidence>
<keyword evidence="4" id="KW-0472">Membrane</keyword>
<feature type="region of interest" description="Disordered" evidence="3">
    <location>
        <begin position="22"/>
        <end position="42"/>
    </location>
</feature>
<protein>
    <submittedName>
        <fullName evidence="7">Chitin deacetylase</fullName>
    </submittedName>
</protein>
<feature type="transmembrane region" description="Helical" evidence="4">
    <location>
        <begin position="453"/>
        <end position="473"/>
    </location>
</feature>
<dbReference type="PANTHER" id="PTHR10587">
    <property type="entry name" value="GLYCOSYL TRANSFERASE-RELATED"/>
    <property type="match status" value="1"/>
</dbReference>
<dbReference type="Pfam" id="PF01522">
    <property type="entry name" value="Polysacc_deac_1"/>
    <property type="match status" value="1"/>
</dbReference>
<feature type="domain" description="NodB homology" evidence="6">
    <location>
        <begin position="199"/>
        <end position="395"/>
    </location>
</feature>
<evidence type="ECO:0000313" key="8">
    <source>
        <dbReference type="Proteomes" id="UP001212841"/>
    </source>
</evidence>
<keyword evidence="4" id="KW-1133">Transmembrane helix</keyword>
<dbReference type="InterPro" id="IPR011330">
    <property type="entry name" value="Glyco_hydro/deAcase_b/a-brl"/>
</dbReference>
<evidence type="ECO:0000313" key="7">
    <source>
        <dbReference type="EMBL" id="KAJ3050822.1"/>
    </source>
</evidence>
<dbReference type="PROSITE" id="PS51677">
    <property type="entry name" value="NODB"/>
    <property type="match status" value="1"/>
</dbReference>
<keyword evidence="8" id="KW-1185">Reference proteome</keyword>
<dbReference type="GO" id="GO:0005975">
    <property type="term" value="P:carbohydrate metabolic process"/>
    <property type="evidence" value="ECO:0007669"/>
    <property type="project" value="InterPro"/>
</dbReference>
<evidence type="ECO:0000256" key="2">
    <source>
        <dbReference type="ARBA" id="ARBA00022801"/>
    </source>
</evidence>
<evidence type="ECO:0000259" key="6">
    <source>
        <dbReference type="PROSITE" id="PS51677"/>
    </source>
</evidence>
<evidence type="ECO:0000256" key="3">
    <source>
        <dbReference type="SAM" id="MobiDB-lite"/>
    </source>
</evidence>
<keyword evidence="5" id="KW-0732">Signal</keyword>
<feature type="chain" id="PRO_5041997004" evidence="5">
    <location>
        <begin position="19"/>
        <end position="474"/>
    </location>
</feature>
<dbReference type="GO" id="GO:0016020">
    <property type="term" value="C:membrane"/>
    <property type="evidence" value="ECO:0007669"/>
    <property type="project" value="TreeGrafter"/>
</dbReference>
<dbReference type="AlphaFoldDB" id="A0AAD5X432"/>
<keyword evidence="2" id="KW-0378">Hydrolase</keyword>
<keyword evidence="1" id="KW-0479">Metal-binding</keyword>
<name>A0AAD5X432_9FUNG</name>
<sequence length="474" mass="50110">MQRYCILILALWVLLSAAQPSRNATSSSTFGGSATTTTPPNGGASIGFAFQTTTTTPGFSATTTTQPPPQTPQPTQAPVAFPASSPPAANGPLPAGANGPRLKLPPPMPSAWPGVDNAVLLSGAVLADPLVTDALAYVKSVVPESVLAIPPSTQIDPTGPATIYNSDAVANCYWPKGPCVRANATAYYSPDVYACPQANTWGITYDDGPLYINGTNDTPDLLNHLKQQNIKATFFCVGSNSIKWPDQVYEAYKEGHEIAVHTWTHHPMTSLTNEQVVAEIKYTEAIIYKSIGLVPALWRPPYGDIDDRIRAITWALGYRTAIWTTTPLRDTGDTAGGSSDAREQEILGNVTQQFFPAQPGFVSLQHDISNYTTNVAIKILDLIGQARSSTPPTIGVTPMPVGQCMNIQSYQGSQTPPSGFVPPTPSGLPSGTRNGNTTFSAPKISGAVGCGRVVVSILLVGVVVVVLVVMVVFM</sequence>
<accession>A0AAD5X432</accession>
<dbReference type="Gene3D" id="3.20.20.370">
    <property type="entry name" value="Glycoside hydrolase/deacetylase"/>
    <property type="match status" value="1"/>
</dbReference>
<feature type="compositionally biased region" description="Low complexity" evidence="3">
    <location>
        <begin position="55"/>
        <end position="65"/>
    </location>
</feature>
<reference evidence="7" key="1">
    <citation type="submission" date="2020-05" db="EMBL/GenBank/DDBJ databases">
        <title>Phylogenomic resolution of chytrid fungi.</title>
        <authorList>
            <person name="Stajich J.E."/>
            <person name="Amses K."/>
            <person name="Simmons R."/>
            <person name="Seto K."/>
            <person name="Myers J."/>
            <person name="Bonds A."/>
            <person name="Quandt C.A."/>
            <person name="Barry K."/>
            <person name="Liu P."/>
            <person name="Grigoriev I."/>
            <person name="Longcore J.E."/>
            <person name="James T.Y."/>
        </authorList>
    </citation>
    <scope>NUCLEOTIDE SEQUENCE</scope>
    <source>
        <strain evidence="7">JEL0318</strain>
    </source>
</reference>
<comment type="caution">
    <text evidence="7">The sequence shown here is derived from an EMBL/GenBank/DDBJ whole genome shotgun (WGS) entry which is preliminary data.</text>
</comment>
<evidence type="ECO:0000256" key="4">
    <source>
        <dbReference type="SAM" id="Phobius"/>
    </source>
</evidence>
<feature type="compositionally biased region" description="Low complexity" evidence="3">
    <location>
        <begin position="73"/>
        <end position="95"/>
    </location>
</feature>
<dbReference type="InterPro" id="IPR050248">
    <property type="entry name" value="Polysacc_deacetylase_ArnD"/>
</dbReference>
<organism evidence="7 8">
    <name type="scientific">Rhizophlyctis rosea</name>
    <dbReference type="NCBI Taxonomy" id="64517"/>
    <lineage>
        <taxon>Eukaryota</taxon>
        <taxon>Fungi</taxon>
        <taxon>Fungi incertae sedis</taxon>
        <taxon>Chytridiomycota</taxon>
        <taxon>Chytridiomycota incertae sedis</taxon>
        <taxon>Chytridiomycetes</taxon>
        <taxon>Rhizophlyctidales</taxon>
        <taxon>Rhizophlyctidaceae</taxon>
        <taxon>Rhizophlyctis</taxon>
    </lineage>
</organism>
<dbReference type="SUPFAM" id="SSF88713">
    <property type="entry name" value="Glycoside hydrolase/deacetylase"/>
    <property type="match status" value="1"/>
</dbReference>
<dbReference type="EMBL" id="JADGJD010000468">
    <property type="protein sequence ID" value="KAJ3050822.1"/>
    <property type="molecule type" value="Genomic_DNA"/>
</dbReference>
<feature type="region of interest" description="Disordered" evidence="3">
    <location>
        <begin position="413"/>
        <end position="435"/>
    </location>
</feature>
<dbReference type="Proteomes" id="UP001212841">
    <property type="component" value="Unassembled WGS sequence"/>
</dbReference>